<proteinExistence type="predicted"/>
<dbReference type="KEGG" id="bze:COCCADRAFT_91663"/>
<dbReference type="GeneID" id="19153221"/>
<dbReference type="RefSeq" id="XP_007710603.1">
    <property type="nucleotide sequence ID" value="XM_007712413.1"/>
</dbReference>
<protein>
    <submittedName>
        <fullName evidence="1">Uncharacterized protein</fullName>
    </submittedName>
</protein>
<dbReference type="Proteomes" id="UP000053841">
    <property type="component" value="Unassembled WGS sequence"/>
</dbReference>
<name>W6YBX3_COCC2</name>
<dbReference type="HOGENOM" id="CLU_2960401_0_0_1"/>
<gene>
    <name evidence="1" type="ORF">COCCADRAFT_91663</name>
</gene>
<sequence length="59" mass="6794">MFFDAAPATLWSRYWTRSSFLPIFSTLHTLCRFSYTSPAINHHQSSIIVVILSSCHPIH</sequence>
<accession>W6YBX3</accession>
<reference evidence="1 2" key="1">
    <citation type="journal article" date="2013" name="PLoS Genet.">
        <title>Comparative genome structure, secondary metabolite, and effector coding capacity across Cochliobolus pathogens.</title>
        <authorList>
            <person name="Condon B.J."/>
            <person name="Leng Y."/>
            <person name="Wu D."/>
            <person name="Bushley K.E."/>
            <person name="Ohm R.A."/>
            <person name="Otillar R."/>
            <person name="Martin J."/>
            <person name="Schackwitz W."/>
            <person name="Grimwood J."/>
            <person name="MohdZainudin N."/>
            <person name="Xue C."/>
            <person name="Wang R."/>
            <person name="Manning V.A."/>
            <person name="Dhillon B."/>
            <person name="Tu Z.J."/>
            <person name="Steffenson B.J."/>
            <person name="Salamov A."/>
            <person name="Sun H."/>
            <person name="Lowry S."/>
            <person name="LaButti K."/>
            <person name="Han J."/>
            <person name="Copeland A."/>
            <person name="Lindquist E."/>
            <person name="Barry K."/>
            <person name="Schmutz J."/>
            <person name="Baker S.E."/>
            <person name="Ciuffetti L.M."/>
            <person name="Grigoriev I.V."/>
            <person name="Zhong S."/>
            <person name="Turgeon B.G."/>
        </authorList>
    </citation>
    <scope>NUCLEOTIDE SEQUENCE [LARGE SCALE GENOMIC DNA]</scope>
    <source>
        <strain evidence="1 2">26-R-13</strain>
    </source>
</reference>
<keyword evidence="2" id="KW-1185">Reference proteome</keyword>
<evidence type="ECO:0000313" key="1">
    <source>
        <dbReference type="EMBL" id="EUC35120.1"/>
    </source>
</evidence>
<dbReference type="AlphaFoldDB" id="W6YBX3"/>
<evidence type="ECO:0000313" key="2">
    <source>
        <dbReference type="Proteomes" id="UP000053841"/>
    </source>
</evidence>
<dbReference type="EMBL" id="KI964580">
    <property type="protein sequence ID" value="EUC35120.1"/>
    <property type="molecule type" value="Genomic_DNA"/>
</dbReference>
<organism evidence="1 2">
    <name type="scientific">Cochliobolus carbonum (strain 26-R-13)</name>
    <name type="common">Maize leaf spot fungus</name>
    <name type="synonym">Bipolaris zeicola</name>
    <dbReference type="NCBI Taxonomy" id="930089"/>
    <lineage>
        <taxon>Eukaryota</taxon>
        <taxon>Fungi</taxon>
        <taxon>Dikarya</taxon>
        <taxon>Ascomycota</taxon>
        <taxon>Pezizomycotina</taxon>
        <taxon>Dothideomycetes</taxon>
        <taxon>Pleosporomycetidae</taxon>
        <taxon>Pleosporales</taxon>
        <taxon>Pleosporineae</taxon>
        <taxon>Pleosporaceae</taxon>
        <taxon>Bipolaris</taxon>
    </lineage>
</organism>